<keyword evidence="10" id="KW-0234">DNA repair</keyword>
<keyword evidence="9" id="KW-0233">DNA recombination</keyword>
<dbReference type="SUPFAM" id="SSF56091">
    <property type="entry name" value="DNA ligase/mRNA capping enzyme, catalytic domain"/>
    <property type="match status" value="1"/>
</dbReference>
<accession>A0A1F6A3H8</accession>
<dbReference type="InterPro" id="IPR016059">
    <property type="entry name" value="DNA_ligase_ATP-dep_CS"/>
</dbReference>
<dbReference type="Gene3D" id="3.30.470.30">
    <property type="entry name" value="DNA ligase/mRNA capping enzyme"/>
    <property type="match status" value="1"/>
</dbReference>
<evidence type="ECO:0000256" key="12">
    <source>
        <dbReference type="ARBA" id="ARBA00034003"/>
    </source>
</evidence>
<feature type="domain" description="ATP-dependent DNA ligase family profile" evidence="14">
    <location>
        <begin position="372"/>
        <end position="519"/>
    </location>
</feature>
<dbReference type="PROSITE" id="PS00333">
    <property type="entry name" value="DNA_LIGASE_A2"/>
    <property type="match status" value="1"/>
</dbReference>
<dbReference type="EMBL" id="MFJK01000008">
    <property type="protein sequence ID" value="OGG19219.1"/>
    <property type="molecule type" value="Genomic_DNA"/>
</dbReference>
<dbReference type="SUPFAM" id="SSF50249">
    <property type="entry name" value="Nucleic acid-binding proteins"/>
    <property type="match status" value="1"/>
</dbReference>
<evidence type="ECO:0000256" key="10">
    <source>
        <dbReference type="ARBA" id="ARBA00023204"/>
    </source>
</evidence>
<evidence type="ECO:0000256" key="5">
    <source>
        <dbReference type="ARBA" id="ARBA00022705"/>
    </source>
</evidence>
<sequence length="625" mass="69101">MTFKKLAGYFEKLESTASRNSMVEILARLFGEASPAEIGQIVYLTQGRVAPFFEPVEFGMAEKMVLRALAQAYEVDLERVAGEFKKSGDLGVVAEALAKGNRGNKGAQVNQVFEKLYEITQAGGEGSVEKKVTLLCEILKSVDSLSARFVARIPVDKMRLGFSDMTVLDALSWMVDGSKKNKAAIEAAYNIRPDLGEMAKKIKIGGIRGIRGIRPKAGTPILVMRAERLTSAGEILEKAGNPTSPKGSAGRVAVEPKLDGLRLQLHFKRGVKEIVEKSAEVRIREIRELGDIREKKKAAVELFSRGLENVTAMYPDIVAAAEKEFGQREQGKGQRVDEVILDGEAIGFDPKTGKFLPFQETVQRKRKYDIPEFAKNVPLRYVVFDCLYLNGESLIDKPYLERQRILGKVLGNQGTEGTKGDQGHGEKTIVAAEMTVVEKAGDLEKLFGGYLKKGLEGIMAKKLDGVYQAGARGWNWIKLKGSYTEKLADTVDAVVMGIDYGQGKRNAFGVGAFLIGVYDAKSDTFKTISKVGTGLTDQEWKELAARSEQLGLEEKPKNYDVNKIMNVDVWMRPELVGEFKADELTKSPMHTAGFALRFPRLVRWREKKAEDTTTVGELVKLKKLK</sequence>
<gene>
    <name evidence="15" type="ORF">A2721_00070</name>
</gene>
<comment type="caution">
    <text evidence="15">The sequence shown here is derived from an EMBL/GenBank/DDBJ whole genome shotgun (WGS) entry which is preliminary data.</text>
</comment>
<dbReference type="PANTHER" id="PTHR45674">
    <property type="entry name" value="DNA LIGASE 1/3 FAMILY MEMBER"/>
    <property type="match status" value="1"/>
</dbReference>
<evidence type="ECO:0000256" key="11">
    <source>
        <dbReference type="ARBA" id="ARBA00023306"/>
    </source>
</evidence>
<dbReference type="GO" id="GO:0003677">
    <property type="term" value="F:DNA binding"/>
    <property type="evidence" value="ECO:0007669"/>
    <property type="project" value="InterPro"/>
</dbReference>
<dbReference type="InterPro" id="IPR012310">
    <property type="entry name" value="DNA_ligase_ATP-dep_cent"/>
</dbReference>
<evidence type="ECO:0000313" key="15">
    <source>
        <dbReference type="EMBL" id="OGG19219.1"/>
    </source>
</evidence>
<keyword evidence="5" id="KW-0235">DNA replication</keyword>
<evidence type="ECO:0000256" key="6">
    <source>
        <dbReference type="ARBA" id="ARBA00022741"/>
    </source>
</evidence>
<keyword evidence="6" id="KW-0547">Nucleotide-binding</keyword>
<dbReference type="STRING" id="1798381.A2721_00070"/>
<dbReference type="GO" id="GO:0005524">
    <property type="term" value="F:ATP binding"/>
    <property type="evidence" value="ECO:0007669"/>
    <property type="project" value="UniProtKB-KW"/>
</dbReference>
<dbReference type="InterPro" id="IPR012309">
    <property type="entry name" value="DNA_ligase_ATP-dep_C"/>
</dbReference>
<dbReference type="GO" id="GO:0071897">
    <property type="term" value="P:DNA biosynthetic process"/>
    <property type="evidence" value="ECO:0007669"/>
    <property type="project" value="InterPro"/>
</dbReference>
<dbReference type="Pfam" id="PF04679">
    <property type="entry name" value="DNA_ligase_A_C"/>
    <property type="match status" value="1"/>
</dbReference>
<evidence type="ECO:0000256" key="8">
    <source>
        <dbReference type="ARBA" id="ARBA00022840"/>
    </source>
</evidence>
<evidence type="ECO:0000256" key="2">
    <source>
        <dbReference type="ARBA" id="ARBA00012727"/>
    </source>
</evidence>
<evidence type="ECO:0000256" key="4">
    <source>
        <dbReference type="ARBA" id="ARBA00022618"/>
    </source>
</evidence>
<dbReference type="GO" id="GO:0006281">
    <property type="term" value="P:DNA repair"/>
    <property type="evidence" value="ECO:0007669"/>
    <property type="project" value="UniProtKB-KW"/>
</dbReference>
<evidence type="ECO:0000256" key="3">
    <source>
        <dbReference type="ARBA" id="ARBA00022598"/>
    </source>
</evidence>
<dbReference type="Proteomes" id="UP000177871">
    <property type="component" value="Unassembled WGS sequence"/>
</dbReference>
<dbReference type="PROSITE" id="PS50160">
    <property type="entry name" value="DNA_LIGASE_A3"/>
    <property type="match status" value="1"/>
</dbReference>
<evidence type="ECO:0000313" key="16">
    <source>
        <dbReference type="Proteomes" id="UP000177871"/>
    </source>
</evidence>
<dbReference type="InterPro" id="IPR036599">
    <property type="entry name" value="DNA_ligase_N_sf"/>
</dbReference>
<keyword evidence="7" id="KW-0227">DNA damage</keyword>
<dbReference type="Gene3D" id="2.40.50.140">
    <property type="entry name" value="Nucleic acid-binding proteins"/>
    <property type="match status" value="1"/>
</dbReference>
<keyword evidence="3" id="KW-0436">Ligase</keyword>
<name>A0A1F6A3H8_9BACT</name>
<evidence type="ECO:0000256" key="7">
    <source>
        <dbReference type="ARBA" id="ARBA00022763"/>
    </source>
</evidence>
<protein>
    <recommendedName>
        <fullName evidence="2">DNA ligase (ATP)</fullName>
        <ecNumber evidence="2">6.5.1.1</ecNumber>
    </recommendedName>
</protein>
<organism evidence="15 16">
    <name type="scientific">Candidatus Gottesmanbacteria bacterium RIFCSPHIGHO2_01_FULL_47_48</name>
    <dbReference type="NCBI Taxonomy" id="1798381"/>
    <lineage>
        <taxon>Bacteria</taxon>
        <taxon>Candidatus Gottesmaniibacteriota</taxon>
    </lineage>
</organism>
<dbReference type="CDD" id="cd07901">
    <property type="entry name" value="Adenylation_DNA_ligase_Arch_LigB"/>
    <property type="match status" value="1"/>
</dbReference>
<evidence type="ECO:0000256" key="1">
    <source>
        <dbReference type="ARBA" id="ARBA00007572"/>
    </source>
</evidence>
<reference evidence="15 16" key="1">
    <citation type="journal article" date="2016" name="Nat. Commun.">
        <title>Thousands of microbial genomes shed light on interconnected biogeochemical processes in an aquifer system.</title>
        <authorList>
            <person name="Anantharaman K."/>
            <person name="Brown C.T."/>
            <person name="Hug L.A."/>
            <person name="Sharon I."/>
            <person name="Castelle C.J."/>
            <person name="Probst A.J."/>
            <person name="Thomas B.C."/>
            <person name="Singh A."/>
            <person name="Wilkins M.J."/>
            <person name="Karaoz U."/>
            <person name="Brodie E.L."/>
            <person name="Williams K.H."/>
            <person name="Hubbard S.S."/>
            <person name="Banfield J.F."/>
        </authorList>
    </citation>
    <scope>NUCLEOTIDE SEQUENCE [LARGE SCALE GENOMIC DNA]</scope>
</reference>
<dbReference type="PANTHER" id="PTHR45674:SF4">
    <property type="entry name" value="DNA LIGASE 1"/>
    <property type="match status" value="1"/>
</dbReference>
<dbReference type="Pfam" id="PF01068">
    <property type="entry name" value="DNA_ligase_A_M"/>
    <property type="match status" value="1"/>
</dbReference>
<keyword evidence="4" id="KW-0132">Cell division</keyword>
<dbReference type="Pfam" id="PF04675">
    <property type="entry name" value="DNA_ligase_A_N"/>
    <property type="match status" value="1"/>
</dbReference>
<dbReference type="EC" id="6.5.1.1" evidence="2"/>
<dbReference type="InterPro" id="IPR000977">
    <property type="entry name" value="DNA_ligase_ATP-dep"/>
</dbReference>
<keyword evidence="8" id="KW-0067">ATP-binding</keyword>
<dbReference type="GO" id="GO:0006273">
    <property type="term" value="P:lagging strand elongation"/>
    <property type="evidence" value="ECO:0007669"/>
    <property type="project" value="TreeGrafter"/>
</dbReference>
<evidence type="ECO:0000259" key="14">
    <source>
        <dbReference type="PROSITE" id="PS50160"/>
    </source>
</evidence>
<dbReference type="Gene3D" id="1.10.3260.10">
    <property type="entry name" value="DNA ligase, ATP-dependent, N-terminal domain"/>
    <property type="match status" value="1"/>
</dbReference>
<keyword evidence="11" id="KW-0131">Cell cycle</keyword>
<dbReference type="SUPFAM" id="SSF117018">
    <property type="entry name" value="ATP-dependent DNA ligase DNA-binding domain"/>
    <property type="match status" value="1"/>
</dbReference>
<dbReference type="NCBIfam" id="TIGR00574">
    <property type="entry name" value="dnl1"/>
    <property type="match status" value="1"/>
</dbReference>
<comment type="similarity">
    <text evidence="1 13">Belongs to the ATP-dependent DNA ligase family.</text>
</comment>
<comment type="catalytic activity">
    <reaction evidence="12">
        <text>ATP + (deoxyribonucleotide)n-3'-hydroxyl + 5'-phospho-(deoxyribonucleotide)m = (deoxyribonucleotide)n+m + AMP + diphosphate.</text>
        <dbReference type="EC" id="6.5.1.1"/>
    </reaction>
</comment>
<evidence type="ECO:0000256" key="13">
    <source>
        <dbReference type="RuleBase" id="RU004196"/>
    </source>
</evidence>
<dbReference type="InterPro" id="IPR012308">
    <property type="entry name" value="DNA_ligase_ATP-dep_N"/>
</dbReference>
<dbReference type="GO" id="GO:0006310">
    <property type="term" value="P:DNA recombination"/>
    <property type="evidence" value="ECO:0007669"/>
    <property type="project" value="UniProtKB-KW"/>
</dbReference>
<dbReference type="InterPro" id="IPR050191">
    <property type="entry name" value="ATP-dep_DNA_ligase"/>
</dbReference>
<dbReference type="AlphaFoldDB" id="A0A1F6A3H8"/>
<dbReference type="InterPro" id="IPR012340">
    <property type="entry name" value="NA-bd_OB-fold"/>
</dbReference>
<evidence type="ECO:0000256" key="9">
    <source>
        <dbReference type="ARBA" id="ARBA00023172"/>
    </source>
</evidence>
<proteinExistence type="inferred from homology"/>
<dbReference type="GO" id="GO:0051301">
    <property type="term" value="P:cell division"/>
    <property type="evidence" value="ECO:0007669"/>
    <property type="project" value="UniProtKB-KW"/>
</dbReference>
<dbReference type="GO" id="GO:0003910">
    <property type="term" value="F:DNA ligase (ATP) activity"/>
    <property type="evidence" value="ECO:0007669"/>
    <property type="project" value="UniProtKB-EC"/>
</dbReference>